<evidence type="ECO:0000256" key="8">
    <source>
        <dbReference type="ARBA" id="ARBA00023235"/>
    </source>
</evidence>
<evidence type="ECO:0000256" key="7">
    <source>
        <dbReference type="ARBA" id="ARBA00023102"/>
    </source>
</evidence>
<comment type="caution">
    <text evidence="11">The sequence shown here is derived from an EMBL/GenBank/DDBJ whole genome shotgun (WGS) entry which is preliminary data.</text>
</comment>
<protein>
    <recommendedName>
        <fullName evidence="9">1-(5-phosphoribosyl)-5-[(5-phosphoribosylamino)methylideneamino] imidazole-4-carboxamide isomerase</fullName>
        <ecNumber evidence="9">5.3.1.16</ecNumber>
    </recommendedName>
    <alternativeName>
        <fullName evidence="9">Phosphoribosylformimino-5-aminoimidazole carboxamide ribotide isomerase</fullName>
    </alternativeName>
</protein>
<comment type="pathway">
    <text evidence="3 9">Amino-acid biosynthesis; L-histidine biosynthesis; L-histidine from 5-phospho-alpha-D-ribose 1-diphosphate: step 4/9.</text>
</comment>
<feature type="active site" description="Proton donor" evidence="9">
    <location>
        <position position="138"/>
    </location>
</feature>
<dbReference type="InterPro" id="IPR006062">
    <property type="entry name" value="His_biosynth"/>
</dbReference>
<keyword evidence="8 9" id="KW-0413">Isomerase</keyword>
<dbReference type="InterPro" id="IPR013785">
    <property type="entry name" value="Aldolase_TIM"/>
</dbReference>
<evidence type="ECO:0000313" key="11">
    <source>
        <dbReference type="EMBL" id="HGT46826.1"/>
    </source>
</evidence>
<dbReference type="PANTHER" id="PTHR43090:SF2">
    <property type="entry name" value="1-(5-PHOSPHORIBOSYL)-5-[(5-PHOSPHORIBOSYLAMINO)METHYLIDENEAMINO] IMIDAZOLE-4-CARBOXAMIDE ISOMERASE"/>
    <property type="match status" value="1"/>
</dbReference>
<dbReference type="UniPathway" id="UPA00031">
    <property type="reaction ID" value="UER00009"/>
</dbReference>
<evidence type="ECO:0000256" key="10">
    <source>
        <dbReference type="RuleBase" id="RU003657"/>
    </source>
</evidence>
<dbReference type="HAMAP" id="MF_01014">
    <property type="entry name" value="HisA"/>
    <property type="match status" value="1"/>
</dbReference>
<dbReference type="InterPro" id="IPR011060">
    <property type="entry name" value="RibuloseP-bd_barrel"/>
</dbReference>
<dbReference type="EC" id="5.3.1.16" evidence="9"/>
<proteinExistence type="inferred from homology"/>
<dbReference type="GO" id="GO:0003949">
    <property type="term" value="F:1-(5-phosphoribosyl)-5-[(5-phosphoribosylamino)methylideneamino]imidazole-4-carboxamide isomerase activity"/>
    <property type="evidence" value="ECO:0007669"/>
    <property type="project" value="UniProtKB-UniRule"/>
</dbReference>
<dbReference type="InterPro" id="IPR044524">
    <property type="entry name" value="Isoase_HisA-like"/>
</dbReference>
<evidence type="ECO:0000256" key="5">
    <source>
        <dbReference type="ARBA" id="ARBA00022490"/>
    </source>
</evidence>
<evidence type="ECO:0000256" key="1">
    <source>
        <dbReference type="ARBA" id="ARBA00000901"/>
    </source>
</evidence>
<accession>A0A832G640</accession>
<dbReference type="Pfam" id="PF00977">
    <property type="entry name" value="His_biosynth"/>
    <property type="match status" value="1"/>
</dbReference>
<evidence type="ECO:0000256" key="4">
    <source>
        <dbReference type="ARBA" id="ARBA00009667"/>
    </source>
</evidence>
<sequence>MHPLKKYLLVIPSIDIKDGKTVRVVQGIPELNCKEYGNDPVEMAMIWRAENAKMLHVVDFDGALEHSNKNFPIIEKICSSVIIPVEFAGGVRTIEDADILFDMGICRIAINTMALENRALFNKLFEKHGPNKVVISLDIIDDELVTRGRQNKTGINYLSFAKEMAELGIERFVVTDIKRNGVLGGPNISYSLNVAELTKAKVTHSGGVRNKDELIDLQNYLEKGIDSVIVGRALYENRFPCQKIWRIAESGIFN</sequence>
<dbReference type="CDD" id="cd04732">
    <property type="entry name" value="HisA"/>
    <property type="match status" value="1"/>
</dbReference>
<organism evidence="11">
    <name type="scientific">Ignavibacterium album</name>
    <dbReference type="NCBI Taxonomy" id="591197"/>
    <lineage>
        <taxon>Bacteria</taxon>
        <taxon>Pseudomonadati</taxon>
        <taxon>Ignavibacteriota</taxon>
        <taxon>Ignavibacteria</taxon>
        <taxon>Ignavibacteriales</taxon>
        <taxon>Ignavibacteriaceae</taxon>
        <taxon>Ignavibacterium</taxon>
    </lineage>
</organism>
<keyword evidence="7 9" id="KW-0368">Histidine biosynthesis</keyword>
<dbReference type="GO" id="GO:0000162">
    <property type="term" value="P:L-tryptophan biosynthetic process"/>
    <property type="evidence" value="ECO:0007669"/>
    <property type="project" value="TreeGrafter"/>
</dbReference>
<evidence type="ECO:0000256" key="9">
    <source>
        <dbReference type="HAMAP-Rule" id="MF_01014"/>
    </source>
</evidence>
<dbReference type="FunFam" id="3.20.20.70:FF:000009">
    <property type="entry name" value="1-(5-phosphoribosyl)-5-[(5-phosphoribosylamino)methylideneamino] imidazole-4-carboxamide isomerase"/>
    <property type="match status" value="1"/>
</dbReference>
<comment type="catalytic activity">
    <reaction evidence="1 9">
        <text>1-(5-phospho-beta-D-ribosyl)-5-[(5-phospho-beta-D-ribosylamino)methylideneamino]imidazole-4-carboxamide = 5-[(5-phospho-1-deoxy-D-ribulos-1-ylimino)methylamino]-1-(5-phospho-beta-D-ribosyl)imidazole-4-carboxamide</text>
        <dbReference type="Rhea" id="RHEA:15469"/>
        <dbReference type="ChEBI" id="CHEBI:58435"/>
        <dbReference type="ChEBI" id="CHEBI:58525"/>
        <dbReference type="EC" id="5.3.1.16"/>
    </reaction>
</comment>
<evidence type="ECO:0000256" key="6">
    <source>
        <dbReference type="ARBA" id="ARBA00022605"/>
    </source>
</evidence>
<dbReference type="AlphaFoldDB" id="A0A832G640"/>
<dbReference type="EMBL" id="DSVI01000004">
    <property type="protein sequence ID" value="HGT46826.1"/>
    <property type="molecule type" value="Genomic_DNA"/>
</dbReference>
<dbReference type="GO" id="GO:0005737">
    <property type="term" value="C:cytoplasm"/>
    <property type="evidence" value="ECO:0007669"/>
    <property type="project" value="UniProtKB-SubCell"/>
</dbReference>
<dbReference type="SUPFAM" id="SSF51366">
    <property type="entry name" value="Ribulose-phoshate binding barrel"/>
    <property type="match status" value="1"/>
</dbReference>
<dbReference type="Gene3D" id="3.20.20.70">
    <property type="entry name" value="Aldolase class I"/>
    <property type="match status" value="1"/>
</dbReference>
<feature type="active site" description="Proton acceptor" evidence="9">
    <location>
        <position position="15"/>
    </location>
</feature>
<keyword evidence="6 9" id="KW-0028">Amino-acid biosynthesis</keyword>
<comment type="similarity">
    <text evidence="4 9 10">Belongs to the HisA/HisF family.</text>
</comment>
<dbReference type="GO" id="GO:0000105">
    <property type="term" value="P:L-histidine biosynthetic process"/>
    <property type="evidence" value="ECO:0007669"/>
    <property type="project" value="UniProtKB-UniRule"/>
</dbReference>
<gene>
    <name evidence="9" type="primary">hisA</name>
    <name evidence="11" type="ORF">ENS56_02195</name>
</gene>
<evidence type="ECO:0000256" key="2">
    <source>
        <dbReference type="ARBA" id="ARBA00004496"/>
    </source>
</evidence>
<comment type="subcellular location">
    <subcellularLocation>
        <location evidence="2 9">Cytoplasm</location>
    </subcellularLocation>
</comment>
<name>A0A832G640_9BACT</name>
<dbReference type="PANTHER" id="PTHR43090">
    <property type="entry name" value="1-(5-PHOSPHORIBOSYL)-5-[(5-PHOSPHORIBOSYLAMINO)METHYLIDENEAMINO] IMIDAZOLE-4-CARBOXAMIDE ISOMERASE"/>
    <property type="match status" value="1"/>
</dbReference>
<evidence type="ECO:0000256" key="3">
    <source>
        <dbReference type="ARBA" id="ARBA00005133"/>
    </source>
</evidence>
<dbReference type="InterPro" id="IPR023016">
    <property type="entry name" value="HisA/PriA"/>
</dbReference>
<keyword evidence="5 9" id="KW-0963">Cytoplasm</keyword>
<reference evidence="11" key="1">
    <citation type="journal article" date="2020" name="mSystems">
        <title>Genome- and Community-Level Interaction Insights into Carbon Utilization and Element Cycling Functions of Hydrothermarchaeota in Hydrothermal Sediment.</title>
        <authorList>
            <person name="Zhou Z."/>
            <person name="Liu Y."/>
            <person name="Xu W."/>
            <person name="Pan J."/>
            <person name="Luo Z.H."/>
            <person name="Li M."/>
        </authorList>
    </citation>
    <scope>NUCLEOTIDE SEQUENCE [LARGE SCALE GENOMIC DNA]</scope>
    <source>
        <strain evidence="11">SpSt-500</strain>
    </source>
</reference>